<evidence type="ECO:0008006" key="4">
    <source>
        <dbReference type="Google" id="ProtNLM"/>
    </source>
</evidence>
<dbReference type="EMBL" id="PCTL01000008">
    <property type="protein sequence ID" value="PIP73744.1"/>
    <property type="molecule type" value="Genomic_DNA"/>
</dbReference>
<proteinExistence type="inferred from homology"/>
<protein>
    <recommendedName>
        <fullName evidence="4">Antitoxin</fullName>
    </recommendedName>
</protein>
<sequence length="88" mass="9480">MCIMQTVSIHNAKTNLSKYIAAVKNGEKVFIGGFGKPEVLLVLASPADIGSSQKRNFSIAHNKVAEKPDSFTDETNALIEQMLAGSQE</sequence>
<dbReference type="SUPFAM" id="SSF143120">
    <property type="entry name" value="YefM-like"/>
    <property type="match status" value="1"/>
</dbReference>
<organism evidence="2 3">
    <name type="scientific">Candidatus Lloydbacteria bacterium CG22_combo_CG10-13_8_21_14_all_47_15</name>
    <dbReference type="NCBI Taxonomy" id="1974635"/>
    <lineage>
        <taxon>Bacteria</taxon>
        <taxon>Candidatus Lloydiibacteriota</taxon>
    </lineage>
</organism>
<name>A0A2H0CV27_9BACT</name>
<dbReference type="Proteomes" id="UP000230638">
    <property type="component" value="Unassembled WGS sequence"/>
</dbReference>
<comment type="similarity">
    <text evidence="1">Belongs to the phD/YefM antitoxin family.</text>
</comment>
<reference evidence="2 3" key="1">
    <citation type="submission" date="2017-09" db="EMBL/GenBank/DDBJ databases">
        <title>Depth-based differentiation of microbial function through sediment-hosted aquifers and enrichment of novel symbionts in the deep terrestrial subsurface.</title>
        <authorList>
            <person name="Probst A.J."/>
            <person name="Ladd B."/>
            <person name="Jarett J.K."/>
            <person name="Geller-Mcgrath D.E."/>
            <person name="Sieber C.M."/>
            <person name="Emerson J.B."/>
            <person name="Anantharaman K."/>
            <person name="Thomas B.C."/>
            <person name="Malmstrom R."/>
            <person name="Stieglmeier M."/>
            <person name="Klingl A."/>
            <person name="Woyke T."/>
            <person name="Ryan C.M."/>
            <person name="Banfield J.F."/>
        </authorList>
    </citation>
    <scope>NUCLEOTIDE SEQUENCE [LARGE SCALE GENOMIC DNA]</scope>
    <source>
        <strain evidence="2">CG22_combo_CG10-13_8_21_14_all_47_15</strain>
    </source>
</reference>
<gene>
    <name evidence="2" type="ORF">COW88_00960</name>
</gene>
<dbReference type="InterPro" id="IPR036165">
    <property type="entry name" value="YefM-like_sf"/>
</dbReference>
<evidence type="ECO:0000313" key="3">
    <source>
        <dbReference type="Proteomes" id="UP000230638"/>
    </source>
</evidence>
<accession>A0A2H0CV27</accession>
<evidence type="ECO:0000313" key="2">
    <source>
        <dbReference type="EMBL" id="PIP73744.1"/>
    </source>
</evidence>
<dbReference type="Gene3D" id="3.40.1620.10">
    <property type="entry name" value="YefM-like domain"/>
    <property type="match status" value="1"/>
</dbReference>
<evidence type="ECO:0000256" key="1">
    <source>
        <dbReference type="ARBA" id="ARBA00009981"/>
    </source>
</evidence>
<comment type="caution">
    <text evidence="2">The sequence shown here is derived from an EMBL/GenBank/DDBJ whole genome shotgun (WGS) entry which is preliminary data.</text>
</comment>
<dbReference type="AlphaFoldDB" id="A0A2H0CV27"/>